<dbReference type="Proteomes" id="UP000238296">
    <property type="component" value="Unassembled WGS sequence"/>
</dbReference>
<accession>A0A1S1NGQ1</accession>
<evidence type="ECO:0000313" key="1">
    <source>
        <dbReference type="EMBL" id="OHV01439.1"/>
    </source>
</evidence>
<name>A0A1S1NGQ1_9MYCO</name>
<dbReference type="AlphaFoldDB" id="A0A1S1NGQ1"/>
<keyword evidence="3" id="KW-1185">Reference proteome</keyword>
<evidence type="ECO:0000313" key="2">
    <source>
        <dbReference type="EMBL" id="PQM48309.1"/>
    </source>
</evidence>
<dbReference type="EMBL" id="PPEA01000213">
    <property type="protein sequence ID" value="PQM48309.1"/>
    <property type="molecule type" value="Genomic_DNA"/>
</dbReference>
<comment type="caution">
    <text evidence="1">The sequence shown here is derived from an EMBL/GenBank/DDBJ whole genome shotgun (WGS) entry which is preliminary data.</text>
</comment>
<sequence length="82" mass="9264">MLSDEQDAAAGGRERRIIAEDARALGRVVLQVKYNRIYAELRWQSNNDRHSRYLGHVAARSRTENLAAAWQIAKARGLVSSE</sequence>
<proteinExistence type="predicted"/>
<gene>
    <name evidence="1" type="ORF">BKN37_17030</name>
    <name evidence="2" type="ORF">C1Y40_01481</name>
</gene>
<reference evidence="2" key="3">
    <citation type="submission" date="2018-01" db="EMBL/GenBank/DDBJ databases">
        <authorList>
            <person name="Gaut B.S."/>
            <person name="Morton B.R."/>
            <person name="Clegg M.T."/>
            <person name="Duvall M.R."/>
        </authorList>
    </citation>
    <scope>NUCLEOTIDE SEQUENCE</scope>
    <source>
        <strain evidence="2">ATCC BAA-2683</strain>
    </source>
</reference>
<reference evidence="1 3" key="1">
    <citation type="submission" date="2016-10" db="EMBL/GenBank/DDBJ databases">
        <title>Genome sequence of Mycobacterium talmonii.</title>
        <authorList>
            <person name="Greninger A.L."/>
            <person name="Elliott B."/>
            <person name="Vasireddy S."/>
            <person name="Vasireddy R."/>
        </authorList>
    </citation>
    <scope>NUCLEOTIDE SEQUENCE [LARGE SCALE GENOMIC DNA]</scope>
    <source>
        <strain evidence="1">MO-5499</strain>
        <strain evidence="3">NE-TNMC-100812</strain>
    </source>
</reference>
<dbReference type="EMBL" id="MLQM01000099">
    <property type="protein sequence ID" value="OHV01439.1"/>
    <property type="molecule type" value="Genomic_DNA"/>
</dbReference>
<protein>
    <submittedName>
        <fullName evidence="1">Uncharacterized protein</fullName>
    </submittedName>
</protein>
<evidence type="ECO:0000313" key="4">
    <source>
        <dbReference type="Proteomes" id="UP000238296"/>
    </source>
</evidence>
<reference evidence="2 4" key="2">
    <citation type="journal article" date="2017" name="Int. J. Syst. Evol. Microbiol.">
        <title>Mycobacterium talmoniae sp. nov., a slowly growing mycobacterium isolated from human respiratory samples.</title>
        <authorList>
            <person name="Davidson R.M."/>
            <person name="DeGroote M.A."/>
            <person name="Marola J.L."/>
            <person name="Buss S."/>
            <person name="Jones V."/>
            <person name="McNeil M.R."/>
            <person name="Freifeld A.G."/>
            <person name="Elaine Epperson L."/>
            <person name="Hasan N.A."/>
            <person name="Jackson M."/>
            <person name="Iwen P.C."/>
            <person name="Salfinger M."/>
            <person name="Strong M."/>
        </authorList>
    </citation>
    <scope>NUCLEOTIDE SEQUENCE [LARGE SCALE GENOMIC DNA]</scope>
    <source>
        <strain evidence="2 4">ATCC BAA-2683</strain>
    </source>
</reference>
<evidence type="ECO:0000313" key="3">
    <source>
        <dbReference type="Proteomes" id="UP000179734"/>
    </source>
</evidence>
<organism evidence="1 3">
    <name type="scientific">Mycobacterium talmoniae</name>
    <dbReference type="NCBI Taxonomy" id="1858794"/>
    <lineage>
        <taxon>Bacteria</taxon>
        <taxon>Bacillati</taxon>
        <taxon>Actinomycetota</taxon>
        <taxon>Actinomycetes</taxon>
        <taxon>Mycobacteriales</taxon>
        <taxon>Mycobacteriaceae</taxon>
        <taxon>Mycobacterium</taxon>
    </lineage>
</organism>
<dbReference type="Proteomes" id="UP000179734">
    <property type="component" value="Unassembled WGS sequence"/>
</dbReference>